<accession>A0A3M9NEI6</accession>
<name>A0A3M9NEI6_9BACT</name>
<dbReference type="EMBL" id="RJJR01000008">
    <property type="protein sequence ID" value="RNI36141.1"/>
    <property type="molecule type" value="Genomic_DNA"/>
</dbReference>
<protein>
    <recommendedName>
        <fullName evidence="3">DUF2116 family Zn-ribbon domain-containing protein</fullName>
    </recommendedName>
</protein>
<dbReference type="RefSeq" id="WP_123120694.1">
    <property type="nucleotide sequence ID" value="NZ_RJJR01000008.1"/>
</dbReference>
<dbReference type="Proteomes" id="UP000267223">
    <property type="component" value="Unassembled WGS sequence"/>
</dbReference>
<sequence length="127" mass="14985">MTATETATCLNCNKTLKGRTDKKFCDDYCRNSYNNQLKASKNNLVRNINNALGKNRRILETFFKQGEDTAKTTKEKLLEKGFQFKYMTHTYTTQRAHVYFFCYDLGYMALDNDWYLLVKRKEINQSS</sequence>
<dbReference type="OrthoDB" id="5187906at2"/>
<evidence type="ECO:0008006" key="3">
    <source>
        <dbReference type="Google" id="ProtNLM"/>
    </source>
</evidence>
<organism evidence="1 2">
    <name type="scientific">Hanamia caeni</name>
    <dbReference type="NCBI Taxonomy" id="2294116"/>
    <lineage>
        <taxon>Bacteria</taxon>
        <taxon>Pseudomonadati</taxon>
        <taxon>Bacteroidota</taxon>
        <taxon>Chitinophagia</taxon>
        <taxon>Chitinophagales</taxon>
        <taxon>Chitinophagaceae</taxon>
        <taxon>Hanamia</taxon>
    </lineage>
</organism>
<evidence type="ECO:0000313" key="1">
    <source>
        <dbReference type="EMBL" id="RNI36141.1"/>
    </source>
</evidence>
<proteinExistence type="predicted"/>
<evidence type="ECO:0000313" key="2">
    <source>
        <dbReference type="Proteomes" id="UP000267223"/>
    </source>
</evidence>
<reference evidence="1 2" key="1">
    <citation type="submission" date="2018-11" db="EMBL/GenBank/DDBJ databases">
        <title>Draft genome sequence of Ferruginibacter sp. BO-59.</title>
        <authorList>
            <person name="Im W.T."/>
        </authorList>
    </citation>
    <scope>NUCLEOTIDE SEQUENCE [LARGE SCALE GENOMIC DNA]</scope>
    <source>
        <strain evidence="1 2">BO-59</strain>
    </source>
</reference>
<dbReference type="AlphaFoldDB" id="A0A3M9NEI6"/>
<gene>
    <name evidence="1" type="ORF">EFY79_10650</name>
</gene>
<comment type="caution">
    <text evidence="1">The sequence shown here is derived from an EMBL/GenBank/DDBJ whole genome shotgun (WGS) entry which is preliminary data.</text>
</comment>
<keyword evidence="2" id="KW-1185">Reference proteome</keyword>